<gene>
    <name evidence="2" type="ORF">DLJ53_31345</name>
</gene>
<evidence type="ECO:0000313" key="2">
    <source>
        <dbReference type="EMBL" id="RAH96760.1"/>
    </source>
</evidence>
<dbReference type="AlphaFoldDB" id="A0A8B2NPP1"/>
<accession>A0A8B2NPP1</accession>
<keyword evidence="1" id="KW-0472">Membrane</keyword>
<dbReference type="OrthoDB" id="9912294at2"/>
<protein>
    <recommendedName>
        <fullName evidence="4">Tripartite tricarboxylate transporter TctB family protein</fullName>
    </recommendedName>
</protein>
<organism evidence="2 3">
    <name type="scientific">Acuticoccus sediminis</name>
    <dbReference type="NCBI Taxonomy" id="2184697"/>
    <lineage>
        <taxon>Bacteria</taxon>
        <taxon>Pseudomonadati</taxon>
        <taxon>Pseudomonadota</taxon>
        <taxon>Alphaproteobacteria</taxon>
        <taxon>Hyphomicrobiales</taxon>
        <taxon>Amorphaceae</taxon>
        <taxon>Acuticoccus</taxon>
    </lineage>
</organism>
<proteinExistence type="predicted"/>
<evidence type="ECO:0008006" key="4">
    <source>
        <dbReference type="Google" id="ProtNLM"/>
    </source>
</evidence>
<feature type="transmembrane region" description="Helical" evidence="1">
    <location>
        <begin position="129"/>
        <end position="147"/>
    </location>
</feature>
<feature type="transmembrane region" description="Helical" evidence="1">
    <location>
        <begin position="86"/>
        <end position="117"/>
    </location>
</feature>
<evidence type="ECO:0000313" key="3">
    <source>
        <dbReference type="Proteomes" id="UP000249590"/>
    </source>
</evidence>
<name>A0A8B2NPP1_9HYPH</name>
<dbReference type="EMBL" id="QHHQ01000011">
    <property type="protein sequence ID" value="RAH96760.1"/>
    <property type="molecule type" value="Genomic_DNA"/>
</dbReference>
<dbReference type="Proteomes" id="UP000249590">
    <property type="component" value="Unassembled WGS sequence"/>
</dbReference>
<dbReference type="RefSeq" id="WP_111352283.1">
    <property type="nucleotide sequence ID" value="NZ_JAIWKD010000011.1"/>
</dbReference>
<feature type="transmembrane region" description="Helical" evidence="1">
    <location>
        <begin position="40"/>
        <end position="59"/>
    </location>
</feature>
<feature type="transmembrane region" description="Helical" evidence="1">
    <location>
        <begin position="6"/>
        <end position="28"/>
    </location>
</feature>
<reference evidence="2 3" key="1">
    <citation type="submission" date="2018-05" db="EMBL/GenBank/DDBJ databases">
        <title>Acuticoccus sediminis sp. nov., isolated from deep-sea sediment of Indian Ocean.</title>
        <authorList>
            <person name="Liu X."/>
            <person name="Lai Q."/>
            <person name="Du Y."/>
            <person name="Sun F."/>
            <person name="Zhang X."/>
            <person name="Wang S."/>
            <person name="Shao Z."/>
        </authorList>
    </citation>
    <scope>NUCLEOTIDE SEQUENCE [LARGE SCALE GENOMIC DNA]</scope>
    <source>
        <strain evidence="2 3">PTG4-2</strain>
    </source>
</reference>
<comment type="caution">
    <text evidence="2">The sequence shown here is derived from an EMBL/GenBank/DDBJ whole genome shotgun (WGS) entry which is preliminary data.</text>
</comment>
<keyword evidence="1" id="KW-1133">Transmembrane helix</keyword>
<sequence length="148" mass="14722">MRAAPVIEFAIVGGLCAVAYFVLIPAQISAQGAVGLRADVVPRVAVVAIALFALLHMVARLTVAAPPSTAPDPGGNAGEAAPPLRYVALLLTAIAAGYAGIIWLGLVAGGAVTVLLITLALGERRPLRLALHALGGAAVAGLIPLLGL</sequence>
<evidence type="ECO:0000256" key="1">
    <source>
        <dbReference type="SAM" id="Phobius"/>
    </source>
</evidence>
<keyword evidence="3" id="KW-1185">Reference proteome</keyword>
<keyword evidence="1" id="KW-0812">Transmembrane</keyword>